<dbReference type="Gene3D" id="3.30.530.20">
    <property type="match status" value="1"/>
</dbReference>
<dbReference type="InterPro" id="IPR023393">
    <property type="entry name" value="START-like_dom_sf"/>
</dbReference>
<proteinExistence type="predicted"/>
<dbReference type="EMBL" id="SDMK01000001">
    <property type="protein sequence ID" value="RXS97076.1"/>
    <property type="molecule type" value="Genomic_DNA"/>
</dbReference>
<sequence>MMAKAVHLWELRPTANGGTVVIVQESLEGPLVARFVSSSQLTNTDLAWLKALKTRAESHP</sequence>
<dbReference type="OrthoDB" id="121606at2"/>
<reference evidence="1 2" key="1">
    <citation type="journal article" date="2016" name="Int. J. Syst. Evol. Microbiol.">
        <title>Acidipila dinghuensis sp. nov., an acidobacterium isolated from forest soil.</title>
        <authorList>
            <person name="Jiang Y.W."/>
            <person name="Wang J."/>
            <person name="Chen M.H."/>
            <person name="Lv Y.Y."/>
            <person name="Qiu L.H."/>
        </authorList>
    </citation>
    <scope>NUCLEOTIDE SEQUENCE [LARGE SCALE GENOMIC DNA]</scope>
    <source>
        <strain evidence="1 2">DHOF10</strain>
    </source>
</reference>
<accession>A0A4Q1SHN8</accession>
<evidence type="ECO:0000313" key="2">
    <source>
        <dbReference type="Proteomes" id="UP000290253"/>
    </source>
</evidence>
<dbReference type="RefSeq" id="WP_129206856.1">
    <property type="nucleotide sequence ID" value="NZ_BMGU01000001.1"/>
</dbReference>
<dbReference type="Proteomes" id="UP000290253">
    <property type="component" value="Unassembled WGS sequence"/>
</dbReference>
<comment type="caution">
    <text evidence="1">The sequence shown here is derived from an EMBL/GenBank/DDBJ whole genome shotgun (WGS) entry which is preliminary data.</text>
</comment>
<gene>
    <name evidence="1" type="ORF">ESZ00_03885</name>
</gene>
<organism evidence="1 2">
    <name type="scientific">Silvibacterium dinghuense</name>
    <dbReference type="NCBI Taxonomy" id="1560006"/>
    <lineage>
        <taxon>Bacteria</taxon>
        <taxon>Pseudomonadati</taxon>
        <taxon>Acidobacteriota</taxon>
        <taxon>Terriglobia</taxon>
        <taxon>Terriglobales</taxon>
        <taxon>Acidobacteriaceae</taxon>
        <taxon>Silvibacterium</taxon>
    </lineage>
</organism>
<dbReference type="SUPFAM" id="SSF55961">
    <property type="entry name" value="Bet v1-like"/>
    <property type="match status" value="1"/>
</dbReference>
<dbReference type="AlphaFoldDB" id="A0A4Q1SHN8"/>
<evidence type="ECO:0000313" key="1">
    <source>
        <dbReference type="EMBL" id="RXS97076.1"/>
    </source>
</evidence>
<keyword evidence="2" id="KW-1185">Reference proteome</keyword>
<name>A0A4Q1SHN8_9BACT</name>
<protein>
    <submittedName>
        <fullName evidence="1">Uncharacterized protein</fullName>
    </submittedName>
</protein>